<evidence type="ECO:0000313" key="2">
    <source>
        <dbReference type="EMBL" id="MBP2333078.1"/>
    </source>
</evidence>
<feature type="transmembrane region" description="Helical" evidence="1">
    <location>
        <begin position="26"/>
        <end position="47"/>
    </location>
</feature>
<gene>
    <name evidence="2" type="ORF">JOF33_001777</name>
</gene>
<evidence type="ECO:0000313" key="3">
    <source>
        <dbReference type="Proteomes" id="UP001519305"/>
    </source>
</evidence>
<protein>
    <submittedName>
        <fullName evidence="2">Uncharacterized protein</fullName>
    </submittedName>
</protein>
<sequence>MTEDPRFPRDYKRLHGAPFDDDPGPWPYLIVVAVGVIAALAILITTYI</sequence>
<evidence type="ECO:0000256" key="1">
    <source>
        <dbReference type="SAM" id="Phobius"/>
    </source>
</evidence>
<reference evidence="2 3" key="1">
    <citation type="submission" date="2021-03" db="EMBL/GenBank/DDBJ databases">
        <title>Sequencing the genomes of 1000 actinobacteria strains.</title>
        <authorList>
            <person name="Klenk H.-P."/>
        </authorList>
    </citation>
    <scope>NUCLEOTIDE SEQUENCE [LARGE SCALE GENOMIC DNA]</scope>
    <source>
        <strain evidence="2 3">DSM 44506</strain>
    </source>
</reference>
<keyword evidence="1" id="KW-0812">Transmembrane</keyword>
<dbReference type="EMBL" id="JAGINY010000001">
    <property type="protein sequence ID" value="MBP2333078.1"/>
    <property type="molecule type" value="Genomic_DNA"/>
</dbReference>
<dbReference type="RefSeq" id="WP_209653657.1">
    <property type="nucleotide sequence ID" value="NZ_CP047357.1"/>
</dbReference>
<organism evidence="2 3">
    <name type="scientific">Corynebacterium freneyi</name>
    <dbReference type="NCBI Taxonomy" id="134034"/>
    <lineage>
        <taxon>Bacteria</taxon>
        <taxon>Bacillati</taxon>
        <taxon>Actinomycetota</taxon>
        <taxon>Actinomycetes</taxon>
        <taxon>Mycobacteriales</taxon>
        <taxon>Corynebacteriaceae</taxon>
        <taxon>Corynebacterium</taxon>
    </lineage>
</organism>
<name>A0ABS4U970_9CORY</name>
<dbReference type="Proteomes" id="UP001519305">
    <property type="component" value="Unassembled WGS sequence"/>
</dbReference>
<keyword evidence="1" id="KW-1133">Transmembrane helix</keyword>
<keyword evidence="3" id="KW-1185">Reference proteome</keyword>
<comment type="caution">
    <text evidence="2">The sequence shown here is derived from an EMBL/GenBank/DDBJ whole genome shotgun (WGS) entry which is preliminary data.</text>
</comment>
<accession>A0ABS4U970</accession>
<keyword evidence="1" id="KW-0472">Membrane</keyword>
<proteinExistence type="predicted"/>